<dbReference type="InterPro" id="IPR011990">
    <property type="entry name" value="TPR-like_helical_dom_sf"/>
</dbReference>
<accession>A0A7J7K4F9</accession>
<dbReference type="SUPFAM" id="SSF48452">
    <property type="entry name" value="TPR-like"/>
    <property type="match status" value="1"/>
</dbReference>
<dbReference type="GO" id="GO:0005783">
    <property type="term" value="C:endoplasmic reticulum"/>
    <property type="evidence" value="ECO:0007669"/>
    <property type="project" value="TreeGrafter"/>
</dbReference>
<gene>
    <name evidence="2" type="ORF">EB796_008166</name>
</gene>
<dbReference type="Gene3D" id="1.25.40.10">
    <property type="entry name" value="Tetratricopeptide repeat domain"/>
    <property type="match status" value="1"/>
</dbReference>
<feature type="repeat" description="TPR" evidence="1">
    <location>
        <begin position="29"/>
        <end position="62"/>
    </location>
</feature>
<evidence type="ECO:0000313" key="3">
    <source>
        <dbReference type="Proteomes" id="UP000593567"/>
    </source>
</evidence>
<protein>
    <submittedName>
        <fullName evidence="2">DNAJC3</fullName>
    </submittedName>
</protein>
<dbReference type="OrthoDB" id="1726119at2759"/>
<dbReference type="Pfam" id="PF14559">
    <property type="entry name" value="TPR_19"/>
    <property type="match status" value="1"/>
</dbReference>
<dbReference type="Proteomes" id="UP000593567">
    <property type="component" value="Unassembled WGS sequence"/>
</dbReference>
<dbReference type="PANTHER" id="PTHR44140:SF2">
    <property type="entry name" value="LD25575P"/>
    <property type="match status" value="1"/>
</dbReference>
<feature type="repeat" description="TPR" evidence="1">
    <location>
        <begin position="1"/>
        <end position="28"/>
    </location>
</feature>
<sequence length="97" mass="10883">MGKKFLAAGQLADALSHYHAAVDLDPDNYLTYFKRATVFLAIGKSKSALPDLERVLEIKPDFSAARLQKANILLKQGHIDRAEHEYKTVLCRALNTR</sequence>
<dbReference type="AlphaFoldDB" id="A0A7J7K4F9"/>
<keyword evidence="3" id="KW-1185">Reference proteome</keyword>
<name>A0A7J7K4F9_BUGNE</name>
<dbReference type="PROSITE" id="PS50005">
    <property type="entry name" value="TPR"/>
    <property type="match status" value="2"/>
</dbReference>
<organism evidence="2 3">
    <name type="scientific">Bugula neritina</name>
    <name type="common">Brown bryozoan</name>
    <name type="synonym">Sertularia neritina</name>
    <dbReference type="NCBI Taxonomy" id="10212"/>
    <lineage>
        <taxon>Eukaryota</taxon>
        <taxon>Metazoa</taxon>
        <taxon>Spiralia</taxon>
        <taxon>Lophotrochozoa</taxon>
        <taxon>Bryozoa</taxon>
        <taxon>Gymnolaemata</taxon>
        <taxon>Cheilostomatida</taxon>
        <taxon>Flustrina</taxon>
        <taxon>Buguloidea</taxon>
        <taxon>Bugulidae</taxon>
        <taxon>Bugula</taxon>
    </lineage>
</organism>
<dbReference type="PANTHER" id="PTHR44140">
    <property type="entry name" value="LD25575P"/>
    <property type="match status" value="1"/>
</dbReference>
<dbReference type="InterPro" id="IPR051727">
    <property type="entry name" value="DnaJ_C3_Co-chaperones"/>
</dbReference>
<reference evidence="2" key="1">
    <citation type="submission" date="2020-06" db="EMBL/GenBank/DDBJ databases">
        <title>Draft genome of Bugula neritina, a colonial animal packing powerful symbionts and potential medicines.</title>
        <authorList>
            <person name="Rayko M."/>
        </authorList>
    </citation>
    <scope>NUCLEOTIDE SEQUENCE [LARGE SCALE GENOMIC DNA]</scope>
    <source>
        <strain evidence="2">Kwan_BN1</strain>
    </source>
</reference>
<dbReference type="SMART" id="SM00028">
    <property type="entry name" value="TPR"/>
    <property type="match status" value="3"/>
</dbReference>
<comment type="caution">
    <text evidence="2">The sequence shown here is derived from an EMBL/GenBank/DDBJ whole genome shotgun (WGS) entry which is preliminary data.</text>
</comment>
<dbReference type="GO" id="GO:0051087">
    <property type="term" value="F:protein-folding chaperone binding"/>
    <property type="evidence" value="ECO:0007669"/>
    <property type="project" value="TreeGrafter"/>
</dbReference>
<evidence type="ECO:0000313" key="2">
    <source>
        <dbReference type="EMBL" id="KAF6033520.1"/>
    </source>
</evidence>
<evidence type="ECO:0000256" key="1">
    <source>
        <dbReference type="PROSITE-ProRule" id="PRU00339"/>
    </source>
</evidence>
<dbReference type="GO" id="GO:0034975">
    <property type="term" value="P:protein folding in endoplasmic reticulum"/>
    <property type="evidence" value="ECO:0007669"/>
    <property type="project" value="TreeGrafter"/>
</dbReference>
<dbReference type="GO" id="GO:0051787">
    <property type="term" value="F:misfolded protein binding"/>
    <property type="evidence" value="ECO:0007669"/>
    <property type="project" value="TreeGrafter"/>
</dbReference>
<proteinExistence type="predicted"/>
<dbReference type="InterPro" id="IPR019734">
    <property type="entry name" value="TPR_rpt"/>
</dbReference>
<keyword evidence="1" id="KW-0802">TPR repeat</keyword>
<dbReference type="EMBL" id="VXIV02001310">
    <property type="protein sequence ID" value="KAF6033520.1"/>
    <property type="molecule type" value="Genomic_DNA"/>
</dbReference>